<dbReference type="GO" id="GO:0004497">
    <property type="term" value="F:monooxygenase activity"/>
    <property type="evidence" value="ECO:0007669"/>
    <property type="project" value="InterPro"/>
</dbReference>
<dbReference type="EMBL" id="BQKI01000082">
    <property type="protein sequence ID" value="GJN31532.1"/>
    <property type="molecule type" value="Genomic_DNA"/>
</dbReference>
<keyword evidence="7" id="KW-1185">Reference proteome</keyword>
<evidence type="ECO:0000313" key="7">
    <source>
        <dbReference type="Proteomes" id="UP001054889"/>
    </source>
</evidence>
<evidence type="ECO:0000256" key="4">
    <source>
        <dbReference type="ARBA" id="ARBA00023002"/>
    </source>
</evidence>
<comment type="similarity">
    <text evidence="1">Belongs to the cytochrome P450 family.</text>
</comment>
<dbReference type="GO" id="GO:0016705">
    <property type="term" value="F:oxidoreductase activity, acting on paired donors, with incorporation or reduction of molecular oxygen"/>
    <property type="evidence" value="ECO:0007669"/>
    <property type="project" value="InterPro"/>
</dbReference>
<protein>
    <recommendedName>
        <fullName evidence="8">Cytochrome P450</fullName>
    </recommendedName>
</protein>
<dbReference type="GO" id="GO:0020037">
    <property type="term" value="F:heme binding"/>
    <property type="evidence" value="ECO:0007669"/>
    <property type="project" value="InterPro"/>
</dbReference>
<evidence type="ECO:0000256" key="2">
    <source>
        <dbReference type="ARBA" id="ARBA00022617"/>
    </source>
</evidence>
<comment type="caution">
    <text evidence="6">The sequence shown here is derived from an EMBL/GenBank/DDBJ whole genome shotgun (WGS) entry which is preliminary data.</text>
</comment>
<dbReference type="Gene3D" id="1.10.630.10">
    <property type="entry name" value="Cytochrome P450"/>
    <property type="match status" value="2"/>
</dbReference>
<dbReference type="Pfam" id="PF00067">
    <property type="entry name" value="p450"/>
    <property type="match status" value="1"/>
</dbReference>
<name>A0AAV5F8Y7_ELECO</name>
<reference evidence="6" key="2">
    <citation type="submission" date="2021-12" db="EMBL/GenBank/DDBJ databases">
        <title>Resequencing data analysis of finger millet.</title>
        <authorList>
            <person name="Hatakeyama M."/>
            <person name="Aluri S."/>
            <person name="Balachadran M.T."/>
            <person name="Sivarajan S.R."/>
            <person name="Poveda L."/>
            <person name="Shimizu-Inatsugi R."/>
            <person name="Schlapbach R."/>
            <person name="Sreeman S.M."/>
            <person name="Shimizu K.K."/>
        </authorList>
    </citation>
    <scope>NUCLEOTIDE SEQUENCE</scope>
</reference>
<dbReference type="PANTHER" id="PTHR47944:SF4">
    <property type="entry name" value="OS09G0441700 PROTEIN"/>
    <property type="match status" value="1"/>
</dbReference>
<gene>
    <name evidence="6" type="primary">gb19943</name>
    <name evidence="6" type="ORF">PR202_gb19943</name>
</gene>
<proteinExistence type="inferred from homology"/>
<keyword evidence="2" id="KW-0349">Heme</keyword>
<dbReference type="AlphaFoldDB" id="A0AAV5F8Y7"/>
<keyword evidence="5" id="KW-0408">Iron</keyword>
<keyword evidence="3" id="KW-0479">Metal-binding</keyword>
<dbReference type="InterPro" id="IPR036396">
    <property type="entry name" value="Cyt_P450_sf"/>
</dbReference>
<keyword evidence="4" id="KW-0560">Oxidoreductase</keyword>
<dbReference type="Proteomes" id="UP001054889">
    <property type="component" value="Unassembled WGS sequence"/>
</dbReference>
<accession>A0AAV5F8Y7</accession>
<organism evidence="6 7">
    <name type="scientific">Eleusine coracana subsp. coracana</name>
    <dbReference type="NCBI Taxonomy" id="191504"/>
    <lineage>
        <taxon>Eukaryota</taxon>
        <taxon>Viridiplantae</taxon>
        <taxon>Streptophyta</taxon>
        <taxon>Embryophyta</taxon>
        <taxon>Tracheophyta</taxon>
        <taxon>Spermatophyta</taxon>
        <taxon>Magnoliopsida</taxon>
        <taxon>Liliopsida</taxon>
        <taxon>Poales</taxon>
        <taxon>Poaceae</taxon>
        <taxon>PACMAD clade</taxon>
        <taxon>Chloridoideae</taxon>
        <taxon>Cynodonteae</taxon>
        <taxon>Eleusininae</taxon>
        <taxon>Eleusine</taxon>
    </lineage>
</organism>
<dbReference type="GO" id="GO:0044550">
    <property type="term" value="P:secondary metabolite biosynthetic process"/>
    <property type="evidence" value="ECO:0007669"/>
    <property type="project" value="UniProtKB-ARBA"/>
</dbReference>
<evidence type="ECO:0000256" key="1">
    <source>
        <dbReference type="ARBA" id="ARBA00010617"/>
    </source>
</evidence>
<dbReference type="SUPFAM" id="SSF48264">
    <property type="entry name" value="Cytochrome P450"/>
    <property type="match status" value="1"/>
</dbReference>
<dbReference type="PRINTS" id="PR00463">
    <property type="entry name" value="EP450I"/>
</dbReference>
<evidence type="ECO:0000256" key="3">
    <source>
        <dbReference type="ARBA" id="ARBA00022723"/>
    </source>
</evidence>
<dbReference type="InterPro" id="IPR002401">
    <property type="entry name" value="Cyt_P450_E_grp-I"/>
</dbReference>
<sequence>MIPWLGWMDPQGYVRRMKRLRKMFDRFFEHVLEEHQERRRRERETFVSTSTDMVDLLLELADDPDLEVPMHRDGIKGFILTLIHTVPNLRNKALSGGHSEETMRLHPVTPMLAPRLSRMHESIDDIPARTLVFVNVWTIGRDPKVWESPTEFRPERFVGSKAAWT</sequence>
<reference evidence="6" key="1">
    <citation type="journal article" date="2018" name="DNA Res.">
        <title>Multiple hybrid de novo genome assembly of finger millet, an orphan allotetraploid crop.</title>
        <authorList>
            <person name="Hatakeyama M."/>
            <person name="Aluri S."/>
            <person name="Balachadran M.T."/>
            <person name="Sivarajan S.R."/>
            <person name="Patrignani A."/>
            <person name="Gruter S."/>
            <person name="Poveda L."/>
            <person name="Shimizu-Inatsugi R."/>
            <person name="Baeten J."/>
            <person name="Francoijs K.J."/>
            <person name="Nataraja K.N."/>
            <person name="Reddy Y.A.N."/>
            <person name="Phadnis S."/>
            <person name="Ravikumar R.L."/>
            <person name="Schlapbach R."/>
            <person name="Sreeman S.M."/>
            <person name="Shimizu K.K."/>
        </authorList>
    </citation>
    <scope>NUCLEOTIDE SEQUENCE</scope>
</reference>
<dbReference type="InterPro" id="IPR001128">
    <property type="entry name" value="Cyt_P450"/>
</dbReference>
<dbReference type="PANTHER" id="PTHR47944">
    <property type="entry name" value="CYTOCHROME P450 98A9"/>
    <property type="match status" value="1"/>
</dbReference>
<evidence type="ECO:0000313" key="6">
    <source>
        <dbReference type="EMBL" id="GJN31532.1"/>
    </source>
</evidence>
<evidence type="ECO:0000256" key="5">
    <source>
        <dbReference type="ARBA" id="ARBA00023004"/>
    </source>
</evidence>
<evidence type="ECO:0008006" key="8">
    <source>
        <dbReference type="Google" id="ProtNLM"/>
    </source>
</evidence>
<dbReference type="GO" id="GO:0005506">
    <property type="term" value="F:iron ion binding"/>
    <property type="evidence" value="ECO:0007669"/>
    <property type="project" value="InterPro"/>
</dbReference>